<reference evidence="2 3" key="1">
    <citation type="submission" date="2016-11" db="EMBL/GenBank/DDBJ databases">
        <authorList>
            <person name="Jaros S."/>
            <person name="Januszkiewicz K."/>
            <person name="Wedrychowicz H."/>
        </authorList>
    </citation>
    <scope>NUCLEOTIDE SEQUENCE [LARGE SCALE GENOMIC DNA]</scope>
    <source>
        <strain evidence="2 3">DSM 44523</strain>
    </source>
</reference>
<feature type="transmembrane region" description="Helical" evidence="1">
    <location>
        <begin position="238"/>
        <end position="257"/>
    </location>
</feature>
<sequence length="312" mass="33915">MSTSRRPSWPAYLVTADLLVYAGAKAYLAAEDRLGIPGGPRVPAEAYQQLDHVWARQLGLAGMGVLAAVLALATVRPWGRRIPRWLVLTALGVQFVLSAMGASAIVTGVFLGPDPLGWPQFLGVLHSVAGLALWGVMVWSYLDRHAPEDFDRPLPWTWVACVTGALTAIYGALKLYWAVGGTVLLREAPLPPEMIELLVNRDPWAVGFGLWGTVVLAAGGVLVTLAMARPWGLRIPRWLLATPAFLVCAAMLLRSTVTAVGDVDWLLTVGTGASARTARWDLAVWAPYFFVWGVFWGLAGWFVLTRRPRAPR</sequence>
<evidence type="ECO:0000313" key="2">
    <source>
        <dbReference type="EMBL" id="SHE58408.1"/>
    </source>
</evidence>
<dbReference type="Pfam" id="PF13160">
    <property type="entry name" value="DUF3995"/>
    <property type="match status" value="1"/>
</dbReference>
<keyword evidence="1" id="KW-1133">Transmembrane helix</keyword>
<name>A0A1M4UP24_STRHI</name>
<accession>A0A1M4UP24</accession>
<feature type="transmembrane region" description="Helical" evidence="1">
    <location>
        <begin position="285"/>
        <end position="304"/>
    </location>
</feature>
<dbReference type="OrthoDB" id="4128259at2"/>
<proteinExistence type="predicted"/>
<feature type="transmembrane region" description="Helical" evidence="1">
    <location>
        <begin position="204"/>
        <end position="226"/>
    </location>
</feature>
<protein>
    <submittedName>
        <fullName evidence="2">Uncharacterized protein</fullName>
    </submittedName>
</protein>
<evidence type="ECO:0000256" key="1">
    <source>
        <dbReference type="SAM" id="Phobius"/>
    </source>
</evidence>
<evidence type="ECO:0000313" key="3">
    <source>
        <dbReference type="Proteomes" id="UP000184501"/>
    </source>
</evidence>
<dbReference type="InterPro" id="IPR025058">
    <property type="entry name" value="DUF3995"/>
</dbReference>
<feature type="transmembrane region" description="Helical" evidence="1">
    <location>
        <begin position="154"/>
        <end position="177"/>
    </location>
</feature>
<feature type="transmembrane region" description="Helical" evidence="1">
    <location>
        <begin position="53"/>
        <end position="73"/>
    </location>
</feature>
<feature type="transmembrane region" description="Helical" evidence="1">
    <location>
        <begin position="85"/>
        <end position="111"/>
    </location>
</feature>
<gene>
    <name evidence="2" type="ORF">SAMN05444320_101496</name>
</gene>
<dbReference type="AlphaFoldDB" id="A0A1M4UP24"/>
<keyword evidence="3" id="KW-1185">Reference proteome</keyword>
<feature type="transmembrane region" description="Helical" evidence="1">
    <location>
        <begin position="123"/>
        <end position="142"/>
    </location>
</feature>
<dbReference type="EMBL" id="FQVN01000001">
    <property type="protein sequence ID" value="SHE58408.1"/>
    <property type="molecule type" value="Genomic_DNA"/>
</dbReference>
<organism evidence="2 3">
    <name type="scientific">Streptoalloteichus hindustanus</name>
    <dbReference type="NCBI Taxonomy" id="2017"/>
    <lineage>
        <taxon>Bacteria</taxon>
        <taxon>Bacillati</taxon>
        <taxon>Actinomycetota</taxon>
        <taxon>Actinomycetes</taxon>
        <taxon>Pseudonocardiales</taxon>
        <taxon>Pseudonocardiaceae</taxon>
        <taxon>Streptoalloteichus</taxon>
    </lineage>
</organism>
<dbReference type="Proteomes" id="UP000184501">
    <property type="component" value="Unassembled WGS sequence"/>
</dbReference>
<keyword evidence="1" id="KW-0472">Membrane</keyword>
<dbReference type="STRING" id="2017.SAMN05444320_101496"/>
<dbReference type="RefSeq" id="WP_073479654.1">
    <property type="nucleotide sequence ID" value="NZ_FQVN01000001.1"/>
</dbReference>
<keyword evidence="1" id="KW-0812">Transmembrane</keyword>